<evidence type="ECO:0000256" key="1">
    <source>
        <dbReference type="ARBA" id="ARBA00010835"/>
    </source>
</evidence>
<feature type="region of interest" description="Disordered" evidence="2">
    <location>
        <begin position="20"/>
        <end position="43"/>
    </location>
</feature>
<organism evidence="4 5">
    <name type="scientific">Eiseniibacteriota bacterium</name>
    <dbReference type="NCBI Taxonomy" id="2212470"/>
    <lineage>
        <taxon>Bacteria</taxon>
        <taxon>Candidatus Eiseniibacteriota</taxon>
    </lineage>
</organism>
<proteinExistence type="inferred from homology"/>
<feature type="region of interest" description="Disordered" evidence="2">
    <location>
        <begin position="76"/>
        <end position="114"/>
    </location>
</feature>
<dbReference type="PANTHER" id="PTHR43804:SF6">
    <property type="entry name" value="CLASS I PEPTIDE CHAIN RELEASE FACTOR"/>
    <property type="match status" value="1"/>
</dbReference>
<sequence>MRPAAEDLERLARDCLITAYRSSGPGGQKKNKTESSVRVRHLPTGIVRVATESRSQARNRTRALERVREALLRRARKPVPRIATKPTAAARERRLAEKRRAAVRKRDRRGSARE</sequence>
<evidence type="ECO:0000259" key="3">
    <source>
        <dbReference type="Pfam" id="PF00472"/>
    </source>
</evidence>
<dbReference type="Gene3D" id="3.30.160.20">
    <property type="match status" value="1"/>
</dbReference>
<dbReference type="GO" id="GO:0003747">
    <property type="term" value="F:translation release factor activity"/>
    <property type="evidence" value="ECO:0007669"/>
    <property type="project" value="InterPro"/>
</dbReference>
<evidence type="ECO:0000313" key="5">
    <source>
        <dbReference type="Proteomes" id="UP000317716"/>
    </source>
</evidence>
<dbReference type="AlphaFoldDB" id="A0A538SG62"/>
<gene>
    <name evidence="4" type="ORF">E6K72_11510</name>
</gene>
<dbReference type="InterPro" id="IPR045853">
    <property type="entry name" value="Pep_chain_release_fac_I_sf"/>
</dbReference>
<dbReference type="SUPFAM" id="SSF75620">
    <property type="entry name" value="Release factor"/>
    <property type="match status" value="1"/>
</dbReference>
<dbReference type="PANTHER" id="PTHR43804">
    <property type="entry name" value="LD18447P"/>
    <property type="match status" value="1"/>
</dbReference>
<feature type="domain" description="Prokaryotic-type class I peptide chain release factors" evidence="3">
    <location>
        <begin position="13"/>
        <end position="106"/>
    </location>
</feature>
<dbReference type="EMBL" id="VBOS01000415">
    <property type="protein sequence ID" value="TMQ50363.1"/>
    <property type="molecule type" value="Genomic_DNA"/>
</dbReference>
<comment type="caution">
    <text evidence="4">The sequence shown here is derived from an EMBL/GenBank/DDBJ whole genome shotgun (WGS) entry which is preliminary data.</text>
</comment>
<accession>A0A538SG62</accession>
<comment type="similarity">
    <text evidence="1">Belongs to the prokaryotic/mitochondrial release factor family.</text>
</comment>
<feature type="compositionally biased region" description="Basic and acidic residues" evidence="2">
    <location>
        <begin position="90"/>
        <end position="100"/>
    </location>
</feature>
<dbReference type="InterPro" id="IPR050057">
    <property type="entry name" value="Prokaryotic/Mito_RF"/>
</dbReference>
<evidence type="ECO:0000313" key="4">
    <source>
        <dbReference type="EMBL" id="TMQ50363.1"/>
    </source>
</evidence>
<dbReference type="Proteomes" id="UP000317716">
    <property type="component" value="Unassembled WGS sequence"/>
</dbReference>
<name>A0A538SG62_UNCEI</name>
<dbReference type="InterPro" id="IPR000352">
    <property type="entry name" value="Pep_chain_release_fac_I"/>
</dbReference>
<reference evidence="4 5" key="1">
    <citation type="journal article" date="2019" name="Nat. Microbiol.">
        <title>Mediterranean grassland soil C-N compound turnover is dependent on rainfall and depth, and is mediated by genomically divergent microorganisms.</title>
        <authorList>
            <person name="Diamond S."/>
            <person name="Andeer P.F."/>
            <person name="Li Z."/>
            <person name="Crits-Christoph A."/>
            <person name="Burstein D."/>
            <person name="Anantharaman K."/>
            <person name="Lane K.R."/>
            <person name="Thomas B.C."/>
            <person name="Pan C."/>
            <person name="Northen T.R."/>
            <person name="Banfield J.F."/>
        </authorList>
    </citation>
    <scope>NUCLEOTIDE SEQUENCE [LARGE SCALE GENOMIC DNA]</scope>
    <source>
        <strain evidence="4">WS_2</strain>
    </source>
</reference>
<evidence type="ECO:0000256" key="2">
    <source>
        <dbReference type="SAM" id="MobiDB-lite"/>
    </source>
</evidence>
<dbReference type="Pfam" id="PF00472">
    <property type="entry name" value="RF-1"/>
    <property type="match status" value="1"/>
</dbReference>
<protein>
    <submittedName>
        <fullName evidence="4">Peptide chain release factor-like protein</fullName>
    </submittedName>
</protein>